<proteinExistence type="predicted"/>
<gene>
    <name evidence="1" type="ORF">MHIP_19520</name>
</gene>
<accession>A0A7I9ZKZ0</accession>
<name>A0A7I9ZKZ0_9MYCO</name>
<dbReference type="Proteomes" id="UP000465304">
    <property type="component" value="Unassembled WGS sequence"/>
</dbReference>
<evidence type="ECO:0000313" key="2">
    <source>
        <dbReference type="Proteomes" id="UP000465304"/>
    </source>
</evidence>
<evidence type="ECO:0000313" key="1">
    <source>
        <dbReference type="EMBL" id="GFH01469.1"/>
    </source>
</evidence>
<sequence>MFYVHGGRPYFVAVGRRFTQRDVAARGDRKILPTRKVSDKQITDDLAVIRPKQELHRVLGHGYSAKLTN</sequence>
<reference evidence="1 2" key="1">
    <citation type="journal article" date="2019" name="Emerg. Microbes Infect.">
        <title>Comprehensive subspecies identification of 175 nontuberculous mycobacteria species based on 7547 genomic profiles.</title>
        <authorList>
            <person name="Matsumoto Y."/>
            <person name="Kinjo T."/>
            <person name="Motooka D."/>
            <person name="Nabeya D."/>
            <person name="Jung N."/>
            <person name="Uechi K."/>
            <person name="Horii T."/>
            <person name="Iida T."/>
            <person name="Fujita J."/>
            <person name="Nakamura S."/>
        </authorList>
    </citation>
    <scope>NUCLEOTIDE SEQUENCE [LARGE SCALE GENOMIC DNA]</scope>
    <source>
        <strain evidence="1 2">JCM 30996</strain>
    </source>
</reference>
<dbReference type="AlphaFoldDB" id="A0A7I9ZKZ0"/>
<organism evidence="1 2">
    <name type="scientific">Mycolicibacterium hippocampi</name>
    <dbReference type="NCBI Taxonomy" id="659824"/>
    <lineage>
        <taxon>Bacteria</taxon>
        <taxon>Bacillati</taxon>
        <taxon>Actinomycetota</taxon>
        <taxon>Actinomycetes</taxon>
        <taxon>Mycobacteriales</taxon>
        <taxon>Mycobacteriaceae</taxon>
        <taxon>Mycolicibacterium</taxon>
    </lineage>
</organism>
<keyword evidence="2" id="KW-1185">Reference proteome</keyword>
<comment type="caution">
    <text evidence="1">The sequence shown here is derived from an EMBL/GenBank/DDBJ whole genome shotgun (WGS) entry which is preliminary data.</text>
</comment>
<protein>
    <submittedName>
        <fullName evidence="1">Uncharacterized protein</fullName>
    </submittedName>
</protein>
<dbReference type="EMBL" id="BLLB01000002">
    <property type="protein sequence ID" value="GFH01469.1"/>
    <property type="molecule type" value="Genomic_DNA"/>
</dbReference>